<sequence>MTQHRKDSTRYPIPDDIGPTRACPVQCAAVAVVSALSFVFYRSPATTFDGPPPSPLDCSFITPFDRPTSGPLKSFRSTADIPQSQRVGNTTSESILARKAQLTQRRLGEHLFLPGVQMDKSATIEHALADARFMNQLLPSHAIDVLDSAQMVERLLRLVEEVEVDIAALRQESKLELSTLERKILRTSTYCAGKLGRSLQSLKDKLHNRQNAAFIRLAETASVQAGCNPPAAVQSTICPAIIRRPSIARPAAPEKHQERLRRPSMRRQRSDSTMAVYNLENMSL</sequence>
<dbReference type="Proteomes" id="UP000016933">
    <property type="component" value="Unassembled WGS sequence"/>
</dbReference>
<protein>
    <submittedName>
        <fullName evidence="2">Uncharacterized protein</fullName>
    </submittedName>
</protein>
<gene>
    <name evidence="2" type="ORF">DOTSEDRAFT_75037</name>
</gene>
<dbReference type="OrthoDB" id="10577416at2759"/>
<evidence type="ECO:0000256" key="1">
    <source>
        <dbReference type="SAM" id="MobiDB-lite"/>
    </source>
</evidence>
<evidence type="ECO:0000313" key="2">
    <source>
        <dbReference type="EMBL" id="EME39150.1"/>
    </source>
</evidence>
<name>M2YJS2_DOTSN</name>
<dbReference type="HOGENOM" id="CLU_980132_0_0_1"/>
<organism evidence="2 3">
    <name type="scientific">Dothistroma septosporum (strain NZE10 / CBS 128990)</name>
    <name type="common">Red band needle blight fungus</name>
    <name type="synonym">Mycosphaerella pini</name>
    <dbReference type="NCBI Taxonomy" id="675120"/>
    <lineage>
        <taxon>Eukaryota</taxon>
        <taxon>Fungi</taxon>
        <taxon>Dikarya</taxon>
        <taxon>Ascomycota</taxon>
        <taxon>Pezizomycotina</taxon>
        <taxon>Dothideomycetes</taxon>
        <taxon>Dothideomycetidae</taxon>
        <taxon>Mycosphaerellales</taxon>
        <taxon>Mycosphaerellaceae</taxon>
        <taxon>Dothistroma</taxon>
    </lineage>
</organism>
<dbReference type="EMBL" id="KB446545">
    <property type="protein sequence ID" value="EME39150.1"/>
    <property type="molecule type" value="Genomic_DNA"/>
</dbReference>
<keyword evidence="3" id="KW-1185">Reference proteome</keyword>
<feature type="compositionally biased region" description="Basic and acidic residues" evidence="1">
    <location>
        <begin position="252"/>
        <end position="261"/>
    </location>
</feature>
<reference evidence="3" key="1">
    <citation type="journal article" date="2012" name="PLoS Genet.">
        <title>The genomes of the fungal plant pathogens Cladosporium fulvum and Dothistroma septosporum reveal adaptation to different hosts and lifestyles but also signatures of common ancestry.</title>
        <authorList>
            <person name="de Wit P.J.G.M."/>
            <person name="van der Burgt A."/>
            <person name="Oekmen B."/>
            <person name="Stergiopoulos I."/>
            <person name="Abd-Elsalam K.A."/>
            <person name="Aerts A.L."/>
            <person name="Bahkali A.H."/>
            <person name="Beenen H.G."/>
            <person name="Chettri P."/>
            <person name="Cox M.P."/>
            <person name="Datema E."/>
            <person name="de Vries R.P."/>
            <person name="Dhillon B."/>
            <person name="Ganley A.R."/>
            <person name="Griffiths S.A."/>
            <person name="Guo Y."/>
            <person name="Hamelin R.C."/>
            <person name="Henrissat B."/>
            <person name="Kabir M.S."/>
            <person name="Jashni M.K."/>
            <person name="Kema G."/>
            <person name="Klaubauf S."/>
            <person name="Lapidus A."/>
            <person name="Levasseur A."/>
            <person name="Lindquist E."/>
            <person name="Mehrabi R."/>
            <person name="Ohm R.A."/>
            <person name="Owen T.J."/>
            <person name="Salamov A."/>
            <person name="Schwelm A."/>
            <person name="Schijlen E."/>
            <person name="Sun H."/>
            <person name="van den Burg H.A."/>
            <person name="van Ham R.C.H.J."/>
            <person name="Zhang S."/>
            <person name="Goodwin S.B."/>
            <person name="Grigoriev I.V."/>
            <person name="Collemare J."/>
            <person name="Bradshaw R.E."/>
        </authorList>
    </citation>
    <scope>NUCLEOTIDE SEQUENCE [LARGE SCALE GENOMIC DNA]</scope>
    <source>
        <strain evidence="3">NZE10 / CBS 128990</strain>
    </source>
</reference>
<feature type="region of interest" description="Disordered" evidence="1">
    <location>
        <begin position="248"/>
        <end position="272"/>
    </location>
</feature>
<evidence type="ECO:0000313" key="3">
    <source>
        <dbReference type="Proteomes" id="UP000016933"/>
    </source>
</evidence>
<reference evidence="2 3" key="2">
    <citation type="journal article" date="2012" name="PLoS Pathog.">
        <title>Diverse lifestyles and strategies of plant pathogenesis encoded in the genomes of eighteen Dothideomycetes fungi.</title>
        <authorList>
            <person name="Ohm R.A."/>
            <person name="Feau N."/>
            <person name="Henrissat B."/>
            <person name="Schoch C.L."/>
            <person name="Horwitz B.A."/>
            <person name="Barry K.W."/>
            <person name="Condon B.J."/>
            <person name="Copeland A.C."/>
            <person name="Dhillon B."/>
            <person name="Glaser F."/>
            <person name="Hesse C.N."/>
            <person name="Kosti I."/>
            <person name="LaButti K."/>
            <person name="Lindquist E.A."/>
            <person name="Lucas S."/>
            <person name="Salamov A.A."/>
            <person name="Bradshaw R.E."/>
            <person name="Ciuffetti L."/>
            <person name="Hamelin R.C."/>
            <person name="Kema G.H.J."/>
            <person name="Lawrence C."/>
            <person name="Scott J.A."/>
            <person name="Spatafora J.W."/>
            <person name="Turgeon B.G."/>
            <person name="de Wit P.J.G.M."/>
            <person name="Zhong S."/>
            <person name="Goodwin S.B."/>
            <person name="Grigoriev I.V."/>
        </authorList>
    </citation>
    <scope>NUCLEOTIDE SEQUENCE [LARGE SCALE GENOMIC DNA]</scope>
    <source>
        <strain evidence="3">NZE10 / CBS 128990</strain>
    </source>
</reference>
<accession>M2YJS2</accession>
<dbReference type="AlphaFoldDB" id="M2YJS2"/>
<proteinExistence type="predicted"/>